<proteinExistence type="inferred from homology"/>
<keyword evidence="10 21" id="KW-0418">Kinase</keyword>
<keyword evidence="11" id="KW-0067">ATP-binding</keyword>
<dbReference type="NCBIfam" id="TIGR01007">
    <property type="entry name" value="eps_fam"/>
    <property type="match status" value="1"/>
</dbReference>
<accession>A0A6I4T8L6</accession>
<keyword evidence="22" id="KW-1185">Reference proteome</keyword>
<evidence type="ECO:0000256" key="12">
    <source>
        <dbReference type="ARBA" id="ARBA00022989"/>
    </source>
</evidence>
<evidence type="ECO:0000256" key="17">
    <source>
        <dbReference type="SAM" id="Phobius"/>
    </source>
</evidence>
<dbReference type="SUPFAM" id="SSF52540">
    <property type="entry name" value="P-loop containing nucleoside triphosphate hydrolases"/>
    <property type="match status" value="1"/>
</dbReference>
<dbReference type="InterPro" id="IPR050445">
    <property type="entry name" value="Bact_polysacc_biosynth/exp"/>
</dbReference>
<evidence type="ECO:0000259" key="18">
    <source>
        <dbReference type="Pfam" id="PF02706"/>
    </source>
</evidence>
<dbReference type="Proteomes" id="UP000438476">
    <property type="component" value="Unassembled WGS sequence"/>
</dbReference>
<reference evidence="21 22" key="1">
    <citation type="submission" date="2019-12" db="EMBL/GenBank/DDBJ databases">
        <title>Genomic-based taxomic classification of the family Erythrobacteraceae.</title>
        <authorList>
            <person name="Xu L."/>
        </authorList>
    </citation>
    <scope>NUCLEOTIDE SEQUENCE [LARGE SCALE GENOMIC DNA]</scope>
    <source>
        <strain evidence="21 22">LMG 29518</strain>
    </source>
</reference>
<evidence type="ECO:0000256" key="9">
    <source>
        <dbReference type="ARBA" id="ARBA00022741"/>
    </source>
</evidence>
<keyword evidence="9" id="KW-0547">Nucleotide-binding</keyword>
<dbReference type="InterPro" id="IPR032807">
    <property type="entry name" value="GNVR"/>
</dbReference>
<feature type="transmembrane region" description="Helical" evidence="17">
    <location>
        <begin position="46"/>
        <end position="68"/>
    </location>
</feature>
<dbReference type="GO" id="GO:0005524">
    <property type="term" value="F:ATP binding"/>
    <property type="evidence" value="ECO:0007669"/>
    <property type="project" value="UniProtKB-KW"/>
</dbReference>
<evidence type="ECO:0000256" key="11">
    <source>
        <dbReference type="ARBA" id="ARBA00022840"/>
    </source>
</evidence>
<dbReference type="PANTHER" id="PTHR32309">
    <property type="entry name" value="TYROSINE-PROTEIN KINASE"/>
    <property type="match status" value="1"/>
</dbReference>
<comment type="similarity">
    <text evidence="3">Belongs to the etk/wzc family.</text>
</comment>
<evidence type="ECO:0000256" key="7">
    <source>
        <dbReference type="ARBA" id="ARBA00022679"/>
    </source>
</evidence>
<evidence type="ECO:0000256" key="1">
    <source>
        <dbReference type="ARBA" id="ARBA00004429"/>
    </source>
</evidence>
<organism evidence="21 22">
    <name type="scientific">Altericroceibacterium endophyticum</name>
    <dbReference type="NCBI Taxonomy" id="1808508"/>
    <lineage>
        <taxon>Bacteria</taxon>
        <taxon>Pseudomonadati</taxon>
        <taxon>Pseudomonadota</taxon>
        <taxon>Alphaproteobacteria</taxon>
        <taxon>Sphingomonadales</taxon>
        <taxon>Erythrobacteraceae</taxon>
        <taxon>Altericroceibacterium</taxon>
    </lineage>
</organism>
<dbReference type="Pfam" id="PF13614">
    <property type="entry name" value="AAA_31"/>
    <property type="match status" value="1"/>
</dbReference>
<keyword evidence="14" id="KW-0829">Tyrosine-protein kinase</keyword>
<sequence>MNELHRQAQRSDEPELFDQDTAYSEQDDSFLEINLHRIFAAIRRNLIWIILAVVICAALGILATMLMVPKYQATSTILVEQEADQIIENSELTPVGSYQDAERFLQTQVDVIESRALALRVIQDEDLANDPRFFEGFSADMPSAENAPDNVTGEEALANYRQDQALKLLSENLKVSLPATSRLVAIQFESADPVLSARIANAVAENYIESNLNRKFDSSSYARSFLSQQLDEARQQLEESERELNQYSREAGLIRVTSQGNDKNDTTLSVTNDSLVQANSAASSATAARIEAEDRWRNIANVPVLSVTQVLTNPAVQNLLQERSRVETELAKERARHLEEHPSVQALVAQVEQLNQRIESIGNSIKRAVYLDYQSALDQEKSLENRVSDLRNSALDEQDRGVQFNVLKRVTETNRALYDSLLERYNQLNATAGAASNNVSIVDRAAIPRVPSSPNLVMNLALSILLGLALATAIVFLREYFDDVIRAPDDVERKLGLPLLGLVPKTDENALRQINIDRKSDVSEAYHSLVTNLNYATRNGLPRSLVITSAQEGEGKTSSASAIAYDLARLGRKVLLIDGDLRRPTVHRYYGVPKQKGLTDLLAGLMSFEDAIFQTEDQPNLFYMTALPIPPDPSVLLGGPRMGEVLQQAEQLFDTVIIDSPPLLGLSDAPTLAAHAEAVMVIIDASQGHRGAIKAALRRLHLVHANVLGAVLTKFDPQAAGGDYGYYGYKYYRYGRDETAEA</sequence>
<comment type="catalytic activity">
    <reaction evidence="15">
        <text>L-tyrosyl-[protein] + ATP = O-phospho-L-tyrosyl-[protein] + ADP + H(+)</text>
        <dbReference type="Rhea" id="RHEA:10596"/>
        <dbReference type="Rhea" id="RHEA-COMP:10136"/>
        <dbReference type="Rhea" id="RHEA-COMP:20101"/>
        <dbReference type="ChEBI" id="CHEBI:15378"/>
        <dbReference type="ChEBI" id="CHEBI:30616"/>
        <dbReference type="ChEBI" id="CHEBI:46858"/>
        <dbReference type="ChEBI" id="CHEBI:61978"/>
        <dbReference type="ChEBI" id="CHEBI:456216"/>
        <dbReference type="EC" id="2.7.10.2"/>
    </reaction>
</comment>
<feature type="domain" description="Tyrosine-protein kinase G-rich" evidence="20">
    <location>
        <begin position="407"/>
        <end position="479"/>
    </location>
</feature>
<dbReference type="Pfam" id="PF02706">
    <property type="entry name" value="Wzz"/>
    <property type="match status" value="1"/>
</dbReference>
<dbReference type="GO" id="GO:0004715">
    <property type="term" value="F:non-membrane spanning protein tyrosine kinase activity"/>
    <property type="evidence" value="ECO:0007669"/>
    <property type="project" value="UniProtKB-EC"/>
</dbReference>
<dbReference type="InterPro" id="IPR003856">
    <property type="entry name" value="LPS_length_determ_N"/>
</dbReference>
<keyword evidence="12 17" id="KW-1133">Transmembrane helix</keyword>
<evidence type="ECO:0000256" key="14">
    <source>
        <dbReference type="ARBA" id="ARBA00023137"/>
    </source>
</evidence>
<keyword evidence="6" id="KW-0997">Cell inner membrane</keyword>
<keyword evidence="7 21" id="KW-0808">Transferase</keyword>
<feature type="coiled-coil region" evidence="16">
    <location>
        <begin position="316"/>
        <end position="393"/>
    </location>
</feature>
<protein>
    <recommendedName>
        <fullName evidence="4">non-specific protein-tyrosine kinase</fullName>
        <ecNumber evidence="4">2.7.10.2</ecNumber>
    </recommendedName>
</protein>
<evidence type="ECO:0000259" key="19">
    <source>
        <dbReference type="Pfam" id="PF13614"/>
    </source>
</evidence>
<keyword evidence="16" id="KW-0175">Coiled coil</keyword>
<comment type="similarity">
    <text evidence="2">Belongs to the CpsD/CapB family.</text>
</comment>
<dbReference type="EC" id="2.7.10.2" evidence="4"/>
<dbReference type="Gene3D" id="3.40.50.300">
    <property type="entry name" value="P-loop containing nucleotide triphosphate hydrolases"/>
    <property type="match status" value="1"/>
</dbReference>
<evidence type="ECO:0000313" key="22">
    <source>
        <dbReference type="Proteomes" id="UP000438476"/>
    </source>
</evidence>
<evidence type="ECO:0000256" key="5">
    <source>
        <dbReference type="ARBA" id="ARBA00022475"/>
    </source>
</evidence>
<dbReference type="InterPro" id="IPR025669">
    <property type="entry name" value="AAA_dom"/>
</dbReference>
<evidence type="ECO:0000256" key="4">
    <source>
        <dbReference type="ARBA" id="ARBA00011903"/>
    </source>
</evidence>
<feature type="domain" description="Polysaccharide chain length determinant N-terminal" evidence="18">
    <location>
        <begin position="32"/>
        <end position="124"/>
    </location>
</feature>
<evidence type="ECO:0000259" key="20">
    <source>
        <dbReference type="Pfam" id="PF13807"/>
    </source>
</evidence>
<feature type="coiled-coil region" evidence="16">
    <location>
        <begin position="223"/>
        <end position="250"/>
    </location>
</feature>
<comment type="subcellular location">
    <subcellularLocation>
        <location evidence="1">Cell inner membrane</location>
        <topology evidence="1">Multi-pass membrane protein</topology>
    </subcellularLocation>
</comment>
<evidence type="ECO:0000256" key="6">
    <source>
        <dbReference type="ARBA" id="ARBA00022519"/>
    </source>
</evidence>
<dbReference type="InterPro" id="IPR005702">
    <property type="entry name" value="Wzc-like_C"/>
</dbReference>
<dbReference type="CDD" id="cd05387">
    <property type="entry name" value="BY-kinase"/>
    <property type="match status" value="1"/>
</dbReference>
<dbReference type="InterPro" id="IPR027417">
    <property type="entry name" value="P-loop_NTPase"/>
</dbReference>
<evidence type="ECO:0000256" key="3">
    <source>
        <dbReference type="ARBA" id="ARBA00008883"/>
    </source>
</evidence>
<evidence type="ECO:0000256" key="2">
    <source>
        <dbReference type="ARBA" id="ARBA00007316"/>
    </source>
</evidence>
<evidence type="ECO:0000313" key="21">
    <source>
        <dbReference type="EMBL" id="MXO67028.1"/>
    </source>
</evidence>
<name>A0A6I4T8L6_9SPHN</name>
<dbReference type="Pfam" id="PF13807">
    <property type="entry name" value="GNVR"/>
    <property type="match status" value="1"/>
</dbReference>
<feature type="domain" description="AAA" evidence="19">
    <location>
        <begin position="547"/>
        <end position="687"/>
    </location>
</feature>
<dbReference type="EMBL" id="WTYT01000006">
    <property type="protein sequence ID" value="MXO67028.1"/>
    <property type="molecule type" value="Genomic_DNA"/>
</dbReference>
<evidence type="ECO:0000256" key="16">
    <source>
        <dbReference type="SAM" id="Coils"/>
    </source>
</evidence>
<dbReference type="PANTHER" id="PTHR32309:SF13">
    <property type="entry name" value="FERRIC ENTEROBACTIN TRANSPORT PROTEIN FEPE"/>
    <property type="match status" value="1"/>
</dbReference>
<dbReference type="RefSeq" id="WP_160737441.1">
    <property type="nucleotide sequence ID" value="NZ_WTYT01000006.1"/>
</dbReference>
<evidence type="ECO:0000256" key="13">
    <source>
        <dbReference type="ARBA" id="ARBA00023136"/>
    </source>
</evidence>
<comment type="caution">
    <text evidence="21">The sequence shown here is derived from an EMBL/GenBank/DDBJ whole genome shotgun (WGS) entry which is preliminary data.</text>
</comment>
<evidence type="ECO:0000256" key="15">
    <source>
        <dbReference type="ARBA" id="ARBA00051245"/>
    </source>
</evidence>
<dbReference type="OrthoDB" id="230260at2"/>
<gene>
    <name evidence="21" type="ORF">GRI91_14780</name>
</gene>
<evidence type="ECO:0000256" key="8">
    <source>
        <dbReference type="ARBA" id="ARBA00022692"/>
    </source>
</evidence>
<evidence type="ECO:0000256" key="10">
    <source>
        <dbReference type="ARBA" id="ARBA00022777"/>
    </source>
</evidence>
<dbReference type="AlphaFoldDB" id="A0A6I4T8L6"/>
<keyword evidence="8 17" id="KW-0812">Transmembrane</keyword>
<dbReference type="GO" id="GO:0005886">
    <property type="term" value="C:plasma membrane"/>
    <property type="evidence" value="ECO:0007669"/>
    <property type="project" value="UniProtKB-SubCell"/>
</dbReference>
<keyword evidence="13 17" id="KW-0472">Membrane</keyword>
<keyword evidence="5" id="KW-1003">Cell membrane</keyword>